<evidence type="ECO:0000256" key="4">
    <source>
        <dbReference type="ARBA" id="ARBA00022452"/>
    </source>
</evidence>
<evidence type="ECO:0000256" key="5">
    <source>
        <dbReference type="ARBA" id="ARBA00022692"/>
    </source>
</evidence>
<feature type="domain" description="TonB-dependent receptor plug" evidence="14">
    <location>
        <begin position="62"/>
        <end position="171"/>
    </location>
</feature>
<keyword evidence="16" id="KW-1185">Reference proteome</keyword>
<dbReference type="PANTHER" id="PTHR30069:SF29">
    <property type="entry name" value="HEMOGLOBIN AND HEMOGLOBIN-HAPTOGLOBIN-BINDING PROTEIN 1-RELATED"/>
    <property type="match status" value="1"/>
</dbReference>
<keyword evidence="3 11" id="KW-0813">Transport</keyword>
<evidence type="ECO:0000256" key="7">
    <source>
        <dbReference type="ARBA" id="ARBA00023077"/>
    </source>
</evidence>
<evidence type="ECO:0000256" key="8">
    <source>
        <dbReference type="ARBA" id="ARBA00023136"/>
    </source>
</evidence>
<sequence>MLQLFFLSLSLVAGPAIYASETSIEAKKRLLQNLKKLSLKDLGQVQFYNPEATSAARKTQKLLDTPAALFVISQEDIRRAGITNIAEALRLAPGVQVAHINANTWAISARGLNGLASSKLLVMIDGRTVYTPISARVSWQLQDLLIEDIERIEIIRGPGASLWGANALNGIINIITKAPQQTQDDLVTTYLGTGEEQAILGVRHGGKMKNGHYRVYGKVYKHDNFVVRLDQQNNWLMKRGGFRADINLTGRDNLTVQGDIYDGFNKQNLFFSGNEPPITNSHSFVSGLNLLTRWKRKLTNGDFILQSYYDWVESDQTMLYKEQVGTYDLDFQHRWQTNDRQEFLWGLGFRYVHDDFEKHSTSFVSFAPKKREYKTFSGFVQAEFILQPAVWKFILGSKFEHNDYVGFEYQPSTRLLWTPHDKQSFWAAVSRAVRTPSRYDEDSEVRVQMGDFGMNALGNRDFQSEVLIAYELGYRLTPSHNFFLDLSLFYNDYEKLRTIEPIGFQPPSTLLTTYGNQMTGEVYGLEMAAQWQVSNDWRLMATYTYTDVQLHLLPTSQSVIGEVEEGDTPHHQATLRSVLDLPQNMEFDTALYYVDNVPNQHTPNYTRFDVRLGWQAQKDFNFSLGARNLFDSQHPEFGIGLEGNVQIPDEVRRAFYMQMNYRF</sequence>
<dbReference type="InterPro" id="IPR036942">
    <property type="entry name" value="Beta-barrel_TonB_sf"/>
</dbReference>
<keyword evidence="9" id="KW-0675">Receptor</keyword>
<evidence type="ECO:0000256" key="3">
    <source>
        <dbReference type="ARBA" id="ARBA00022448"/>
    </source>
</evidence>
<evidence type="ECO:0008006" key="17">
    <source>
        <dbReference type="Google" id="ProtNLM"/>
    </source>
</evidence>
<dbReference type="InterPro" id="IPR012910">
    <property type="entry name" value="Plug_dom"/>
</dbReference>
<comment type="subcellular location">
    <subcellularLocation>
        <location evidence="1 11">Cell outer membrane</location>
        <topology evidence="1 11">Multi-pass membrane protein</topology>
    </subcellularLocation>
</comment>
<feature type="domain" description="TonB-dependent receptor-like beta-barrel" evidence="13">
    <location>
        <begin position="238"/>
        <end position="629"/>
    </location>
</feature>
<name>A0A4E0QSV2_9GAMM</name>
<comment type="caution">
    <text evidence="15">The sequence shown here is derived from an EMBL/GenBank/DDBJ whole genome shotgun (WGS) entry which is preliminary data.</text>
</comment>
<evidence type="ECO:0000256" key="6">
    <source>
        <dbReference type="ARBA" id="ARBA00022729"/>
    </source>
</evidence>
<dbReference type="InterPro" id="IPR000531">
    <property type="entry name" value="Beta-barrel_TonB"/>
</dbReference>
<keyword evidence="6" id="KW-0732">Signal</keyword>
<evidence type="ECO:0000256" key="12">
    <source>
        <dbReference type="RuleBase" id="RU003357"/>
    </source>
</evidence>
<dbReference type="GO" id="GO:0044718">
    <property type="term" value="P:siderophore transmembrane transport"/>
    <property type="evidence" value="ECO:0007669"/>
    <property type="project" value="TreeGrafter"/>
</dbReference>
<dbReference type="Pfam" id="PF00593">
    <property type="entry name" value="TonB_dep_Rec_b-barrel"/>
    <property type="match status" value="1"/>
</dbReference>
<dbReference type="Gene3D" id="2.40.170.20">
    <property type="entry name" value="TonB-dependent receptor, beta-barrel domain"/>
    <property type="match status" value="1"/>
</dbReference>
<evidence type="ECO:0000259" key="13">
    <source>
        <dbReference type="Pfam" id="PF00593"/>
    </source>
</evidence>
<dbReference type="PROSITE" id="PS52016">
    <property type="entry name" value="TONB_DEPENDENT_REC_3"/>
    <property type="match status" value="1"/>
</dbReference>
<keyword evidence="4 11" id="KW-1134">Transmembrane beta strand</keyword>
<accession>A0A4E0QSV2</accession>
<gene>
    <name evidence="15" type="ORF">PN36_26510</name>
</gene>
<evidence type="ECO:0000259" key="14">
    <source>
        <dbReference type="Pfam" id="PF07715"/>
    </source>
</evidence>
<dbReference type="AlphaFoldDB" id="A0A4E0QSV2"/>
<dbReference type="Pfam" id="PF07715">
    <property type="entry name" value="Plug"/>
    <property type="match status" value="1"/>
</dbReference>
<keyword evidence="7 12" id="KW-0798">TonB box</keyword>
<evidence type="ECO:0000256" key="9">
    <source>
        <dbReference type="ARBA" id="ARBA00023170"/>
    </source>
</evidence>
<proteinExistence type="inferred from homology"/>
<dbReference type="InterPro" id="IPR039426">
    <property type="entry name" value="TonB-dep_rcpt-like"/>
</dbReference>
<evidence type="ECO:0000256" key="1">
    <source>
        <dbReference type="ARBA" id="ARBA00004571"/>
    </source>
</evidence>
<evidence type="ECO:0000256" key="11">
    <source>
        <dbReference type="PROSITE-ProRule" id="PRU01360"/>
    </source>
</evidence>
<protein>
    <recommendedName>
        <fullName evidence="17">TonB-dependent receptor</fullName>
    </recommendedName>
</protein>
<dbReference type="InterPro" id="IPR037066">
    <property type="entry name" value="Plug_dom_sf"/>
</dbReference>
<dbReference type="GO" id="GO:0015344">
    <property type="term" value="F:siderophore uptake transmembrane transporter activity"/>
    <property type="evidence" value="ECO:0007669"/>
    <property type="project" value="TreeGrafter"/>
</dbReference>
<keyword evidence="5 11" id="KW-0812">Transmembrane</keyword>
<dbReference type="Gene3D" id="2.170.130.10">
    <property type="entry name" value="TonB-dependent receptor, plug domain"/>
    <property type="match status" value="1"/>
</dbReference>
<reference evidence="15 16" key="1">
    <citation type="journal article" date="2016" name="Front. Microbiol.">
        <title>Single-Cell (Meta-)Genomics of a Dimorphic Candidatus Thiomargarita nelsonii Reveals Genomic Plasticity.</title>
        <authorList>
            <person name="Flood B.E."/>
            <person name="Fliss P."/>
            <person name="Jones D.S."/>
            <person name="Dick G.J."/>
            <person name="Jain S."/>
            <person name="Kaster A.K."/>
            <person name="Winkel M."/>
            <person name="Mussmann M."/>
            <person name="Bailey J."/>
        </authorList>
    </citation>
    <scope>NUCLEOTIDE SEQUENCE [LARGE SCALE GENOMIC DNA]</scope>
    <source>
        <strain evidence="15">Hydrate Ridge</strain>
    </source>
</reference>
<comment type="similarity">
    <text evidence="2">Belongs to the TonB-dependent receptor family. Hemoglobin/haptoglobin binding protein subfamily.</text>
</comment>
<keyword evidence="8 11" id="KW-0472">Membrane</keyword>
<dbReference type="PANTHER" id="PTHR30069">
    <property type="entry name" value="TONB-DEPENDENT OUTER MEMBRANE RECEPTOR"/>
    <property type="match status" value="1"/>
</dbReference>
<evidence type="ECO:0000313" key="16">
    <source>
        <dbReference type="Proteomes" id="UP000030428"/>
    </source>
</evidence>
<evidence type="ECO:0000256" key="2">
    <source>
        <dbReference type="ARBA" id="ARBA00008143"/>
    </source>
</evidence>
<dbReference type="EMBL" id="JSZA02000156">
    <property type="protein sequence ID" value="TGO02345.1"/>
    <property type="molecule type" value="Genomic_DNA"/>
</dbReference>
<dbReference type="GO" id="GO:0009279">
    <property type="term" value="C:cell outer membrane"/>
    <property type="evidence" value="ECO:0007669"/>
    <property type="project" value="UniProtKB-SubCell"/>
</dbReference>
<organism evidence="15 16">
    <name type="scientific">Candidatus Thiomargarita nelsonii</name>
    <dbReference type="NCBI Taxonomy" id="1003181"/>
    <lineage>
        <taxon>Bacteria</taxon>
        <taxon>Pseudomonadati</taxon>
        <taxon>Pseudomonadota</taxon>
        <taxon>Gammaproteobacteria</taxon>
        <taxon>Thiotrichales</taxon>
        <taxon>Thiotrichaceae</taxon>
        <taxon>Thiomargarita</taxon>
    </lineage>
</organism>
<keyword evidence="10 11" id="KW-0998">Cell outer membrane</keyword>
<dbReference type="Proteomes" id="UP000030428">
    <property type="component" value="Unassembled WGS sequence"/>
</dbReference>
<dbReference type="SUPFAM" id="SSF56935">
    <property type="entry name" value="Porins"/>
    <property type="match status" value="1"/>
</dbReference>
<evidence type="ECO:0000256" key="10">
    <source>
        <dbReference type="ARBA" id="ARBA00023237"/>
    </source>
</evidence>
<evidence type="ECO:0000313" key="15">
    <source>
        <dbReference type="EMBL" id="TGO02345.1"/>
    </source>
</evidence>